<evidence type="ECO:0000313" key="2">
    <source>
        <dbReference type="EMBL" id="GHH75259.1"/>
    </source>
</evidence>
<sequence>MQLLDGDRPPLRVPLRVGQTADRELGREQEVHSPTDTAVRDVPQIRGFCEGFDRQLHCGDKHGYQRTMRSIRLVPRR</sequence>
<dbReference type="AlphaFoldDB" id="A0A919G0H2"/>
<accession>A0A919G0H2</accession>
<evidence type="ECO:0000256" key="1">
    <source>
        <dbReference type="SAM" id="MobiDB-lite"/>
    </source>
</evidence>
<comment type="caution">
    <text evidence="2">The sequence shown here is derived from an EMBL/GenBank/DDBJ whole genome shotgun (WGS) entry which is preliminary data.</text>
</comment>
<gene>
    <name evidence="2" type="ORF">GCM10017772_31170</name>
</gene>
<feature type="compositionally biased region" description="Basic and acidic residues" evidence="1">
    <location>
        <begin position="21"/>
        <end position="33"/>
    </location>
</feature>
<feature type="region of interest" description="Disordered" evidence="1">
    <location>
        <begin position="1"/>
        <end position="36"/>
    </location>
</feature>
<feature type="compositionally biased region" description="Basic and acidic residues" evidence="1">
    <location>
        <begin position="1"/>
        <end position="10"/>
    </location>
</feature>
<organism evidence="2 3">
    <name type="scientific">Promicromonospora soli</name>
    <dbReference type="NCBI Taxonomy" id="2035533"/>
    <lineage>
        <taxon>Bacteria</taxon>
        <taxon>Bacillati</taxon>
        <taxon>Actinomycetota</taxon>
        <taxon>Actinomycetes</taxon>
        <taxon>Micrococcales</taxon>
        <taxon>Promicromonosporaceae</taxon>
        <taxon>Promicromonospora</taxon>
    </lineage>
</organism>
<reference evidence="2" key="2">
    <citation type="submission" date="2020-09" db="EMBL/GenBank/DDBJ databases">
        <authorList>
            <person name="Sun Q."/>
            <person name="Zhou Y."/>
        </authorList>
    </citation>
    <scope>NUCLEOTIDE SEQUENCE</scope>
    <source>
        <strain evidence="2">CGMCC 4.7398</strain>
    </source>
</reference>
<keyword evidence="3" id="KW-1185">Reference proteome</keyword>
<name>A0A919G0H2_9MICO</name>
<evidence type="ECO:0000313" key="3">
    <source>
        <dbReference type="Proteomes" id="UP000627369"/>
    </source>
</evidence>
<reference evidence="2" key="1">
    <citation type="journal article" date="2014" name="Int. J. Syst. Evol. Microbiol.">
        <title>Complete genome sequence of Corynebacterium casei LMG S-19264T (=DSM 44701T), isolated from a smear-ripened cheese.</title>
        <authorList>
            <consortium name="US DOE Joint Genome Institute (JGI-PGF)"/>
            <person name="Walter F."/>
            <person name="Albersmeier A."/>
            <person name="Kalinowski J."/>
            <person name="Ruckert C."/>
        </authorList>
    </citation>
    <scope>NUCLEOTIDE SEQUENCE</scope>
    <source>
        <strain evidence="2">CGMCC 4.7398</strain>
    </source>
</reference>
<dbReference type="Proteomes" id="UP000627369">
    <property type="component" value="Unassembled WGS sequence"/>
</dbReference>
<proteinExistence type="predicted"/>
<dbReference type="EMBL" id="BNAS01000004">
    <property type="protein sequence ID" value="GHH75259.1"/>
    <property type="molecule type" value="Genomic_DNA"/>
</dbReference>
<protein>
    <submittedName>
        <fullName evidence="2">Uncharacterized protein</fullName>
    </submittedName>
</protein>